<proteinExistence type="predicted"/>
<feature type="chain" id="PRO_5026995589" evidence="1">
    <location>
        <begin position="26"/>
        <end position="81"/>
    </location>
</feature>
<evidence type="ECO:0000256" key="1">
    <source>
        <dbReference type="SAM" id="SignalP"/>
    </source>
</evidence>
<organism evidence="2">
    <name type="scientific">Rhipicephalus microplus</name>
    <name type="common">Cattle tick</name>
    <name type="synonym">Boophilus microplus</name>
    <dbReference type="NCBI Taxonomy" id="6941"/>
    <lineage>
        <taxon>Eukaryota</taxon>
        <taxon>Metazoa</taxon>
        <taxon>Ecdysozoa</taxon>
        <taxon>Arthropoda</taxon>
        <taxon>Chelicerata</taxon>
        <taxon>Arachnida</taxon>
        <taxon>Acari</taxon>
        <taxon>Parasitiformes</taxon>
        <taxon>Ixodida</taxon>
        <taxon>Ixodoidea</taxon>
        <taxon>Ixodidae</taxon>
        <taxon>Rhipicephalinae</taxon>
        <taxon>Rhipicephalus</taxon>
        <taxon>Boophilus</taxon>
    </lineage>
</organism>
<evidence type="ECO:0000313" key="2">
    <source>
        <dbReference type="EMBL" id="NOV43237.1"/>
    </source>
</evidence>
<name>A0A6M2DE74_RHIMP</name>
<protein>
    <submittedName>
        <fullName evidence="2">Putative secreted protein salivary gland overexpressed</fullName>
    </submittedName>
</protein>
<dbReference type="EMBL" id="GHWJ01010500">
    <property type="protein sequence ID" value="NOV43237.1"/>
    <property type="molecule type" value="Transcribed_RNA"/>
</dbReference>
<reference evidence="2" key="1">
    <citation type="submission" date="2019-09" db="EMBL/GenBank/DDBJ databases">
        <title>Organ-specific transcriptomic study of the physiology of the cattle tick, Rhipicephalus microplus.</title>
        <authorList>
            <person name="Tirloni L."/>
            <person name="Braz G."/>
            <person name="Gandara A.C.P."/>
            <person name="Sabadin G.A."/>
            <person name="da Silva R.M."/>
            <person name="Guizzo M.G."/>
            <person name="Machado J.A."/>
            <person name="Costa E.P."/>
            <person name="Gomes H.F."/>
            <person name="Moraes J."/>
            <person name="Mota M.B.S."/>
            <person name="Mesquita R.D."/>
            <person name="Alvarenga P.H."/>
            <person name="Alves F."/>
            <person name="Seixas A."/>
            <person name="da Fonseca R.N."/>
            <person name="Fogaca A."/>
            <person name="Logullo C."/>
            <person name="Tanaka A."/>
            <person name="Daffre S."/>
            <person name="Termignoni C."/>
            <person name="Vaz I.S.Jr."/>
            <person name="Oliveira P.L."/>
            <person name="Ribeiro J.M."/>
        </authorList>
    </citation>
    <scope>NUCLEOTIDE SEQUENCE</scope>
    <source>
        <strain evidence="2">Porto Alegre</strain>
    </source>
</reference>
<dbReference type="AlphaFoldDB" id="A0A6M2DE74"/>
<feature type="signal peptide" evidence="1">
    <location>
        <begin position="1"/>
        <end position="25"/>
    </location>
</feature>
<accession>A0A6M2DE74</accession>
<keyword evidence="1" id="KW-0732">Signal</keyword>
<sequence>MFCFFFFFFCVLFLVFISWNPWVACRTICQTTIFFSCWAAYNANICKFLSGSSCPPSMVFRWPLVTGRFDTRIRRNNRTSI</sequence>